<gene>
    <name evidence="2" type="ORF">MET9862_04664</name>
</gene>
<proteinExistence type="predicted"/>
<dbReference type="Pfam" id="PF09490">
    <property type="entry name" value="CbtA"/>
    <property type="match status" value="1"/>
</dbReference>
<keyword evidence="1" id="KW-1133">Transmembrane helix</keyword>
<dbReference type="EMBL" id="CABFPH010000099">
    <property type="protein sequence ID" value="VUD74039.1"/>
    <property type="molecule type" value="Genomic_DNA"/>
</dbReference>
<name>A0A509EKL8_9HYPH</name>
<feature type="transmembrane region" description="Helical" evidence="1">
    <location>
        <begin position="216"/>
        <end position="238"/>
    </location>
</feature>
<feature type="transmembrane region" description="Helical" evidence="1">
    <location>
        <begin position="122"/>
        <end position="141"/>
    </location>
</feature>
<feature type="transmembrane region" description="Helical" evidence="1">
    <location>
        <begin position="179"/>
        <end position="196"/>
    </location>
</feature>
<keyword evidence="1" id="KW-0472">Membrane</keyword>
<dbReference type="Proteomes" id="UP000410984">
    <property type="component" value="Unassembled WGS sequence"/>
</dbReference>
<keyword evidence="1" id="KW-0812">Transmembrane</keyword>
<evidence type="ECO:0000313" key="3">
    <source>
        <dbReference type="Proteomes" id="UP000410984"/>
    </source>
</evidence>
<feature type="transmembrane region" description="Helical" evidence="1">
    <location>
        <begin position="153"/>
        <end position="174"/>
    </location>
</feature>
<evidence type="ECO:0008006" key="4">
    <source>
        <dbReference type="Google" id="ProtNLM"/>
    </source>
</evidence>
<protein>
    <recommendedName>
        <fullName evidence="4">Cobalt transporter subunit CbtA</fullName>
    </recommendedName>
</protein>
<evidence type="ECO:0000313" key="2">
    <source>
        <dbReference type="EMBL" id="VUD74039.1"/>
    </source>
</evidence>
<evidence type="ECO:0000256" key="1">
    <source>
        <dbReference type="SAM" id="Phobius"/>
    </source>
</evidence>
<sequence length="254" mass="25887">MISRLLSAALAAGFLAAVVSTGLQLSLTSPLILEAERYETPDAQAAMTRSPALPIVHAHLQLVHGGHDHGAAPDAPHAWQPGEGLPRMAFTGLATLIGGVGYALLLGAVMLALGREPTPERALSFAIAGFLSVALAPGLGLPPELPGSEAAPLAARQAWWLMTAAATAMGLYLIAIRRAAISIVGGLVLIVAPHIVGAPEVAAAKSELPAGLAAQFAARSLAVGFVFWAVIGLAYGWAWQVFGRGRAASGPARA</sequence>
<dbReference type="NCBIfam" id="TIGR02458">
    <property type="entry name" value="CbtA"/>
    <property type="match status" value="1"/>
</dbReference>
<keyword evidence="3" id="KW-1185">Reference proteome</keyword>
<organism evidence="2 3">
    <name type="scientific">Methylobacterium symbioticum</name>
    <dbReference type="NCBI Taxonomy" id="2584084"/>
    <lineage>
        <taxon>Bacteria</taxon>
        <taxon>Pseudomonadati</taxon>
        <taxon>Pseudomonadota</taxon>
        <taxon>Alphaproteobacteria</taxon>
        <taxon>Hyphomicrobiales</taxon>
        <taxon>Methylobacteriaceae</taxon>
        <taxon>Methylobacterium</taxon>
    </lineage>
</organism>
<dbReference type="RefSeq" id="WP_142585214.1">
    <property type="nucleotide sequence ID" value="NZ_CABFPH010000099.1"/>
</dbReference>
<reference evidence="2 3" key="1">
    <citation type="submission" date="2019-06" db="EMBL/GenBank/DDBJ databases">
        <authorList>
            <person name="Rodrigo-Torres L."/>
            <person name="Arahal R. D."/>
            <person name="Lucena T."/>
        </authorList>
    </citation>
    <scope>NUCLEOTIDE SEQUENCE [LARGE SCALE GENOMIC DNA]</scope>
    <source>
        <strain evidence="2 3">SB0023/3</strain>
    </source>
</reference>
<dbReference type="InterPro" id="IPR012666">
    <property type="entry name" value="CbtA_put"/>
</dbReference>
<accession>A0A509EKL8</accession>
<dbReference type="AlphaFoldDB" id="A0A509EKL8"/>
<dbReference type="OrthoDB" id="9813640at2"/>
<feature type="transmembrane region" description="Helical" evidence="1">
    <location>
        <begin position="89"/>
        <end position="113"/>
    </location>
</feature>